<keyword evidence="2" id="KW-0472">Membrane</keyword>
<evidence type="ECO:0000313" key="4">
    <source>
        <dbReference type="Proteomes" id="UP001303889"/>
    </source>
</evidence>
<evidence type="ECO:0000256" key="2">
    <source>
        <dbReference type="SAM" id="Phobius"/>
    </source>
</evidence>
<reference evidence="3" key="2">
    <citation type="submission" date="2023-05" db="EMBL/GenBank/DDBJ databases">
        <authorList>
            <consortium name="Lawrence Berkeley National Laboratory"/>
            <person name="Steindorff A."/>
            <person name="Hensen N."/>
            <person name="Bonometti L."/>
            <person name="Westerberg I."/>
            <person name="Brannstrom I.O."/>
            <person name="Guillou S."/>
            <person name="Cros-Aarteil S."/>
            <person name="Calhoun S."/>
            <person name="Haridas S."/>
            <person name="Kuo A."/>
            <person name="Mondo S."/>
            <person name="Pangilinan J."/>
            <person name="Riley R."/>
            <person name="Labutti K."/>
            <person name="Andreopoulos B."/>
            <person name="Lipzen A."/>
            <person name="Chen C."/>
            <person name="Yanf M."/>
            <person name="Daum C."/>
            <person name="Ng V."/>
            <person name="Clum A."/>
            <person name="Ohm R."/>
            <person name="Martin F."/>
            <person name="Silar P."/>
            <person name="Natvig D."/>
            <person name="Lalanne C."/>
            <person name="Gautier V."/>
            <person name="Ament-Velasquez S.L."/>
            <person name="Kruys A."/>
            <person name="Hutchinson M.I."/>
            <person name="Powell A.J."/>
            <person name="Barry K."/>
            <person name="Miller A.N."/>
            <person name="Grigoriev I.V."/>
            <person name="Debuchy R."/>
            <person name="Gladieux P."/>
            <person name="Thoren M.H."/>
            <person name="Johannesson H."/>
        </authorList>
    </citation>
    <scope>NUCLEOTIDE SEQUENCE</scope>
    <source>
        <strain evidence="3">CBS 103.79</strain>
    </source>
</reference>
<keyword evidence="2" id="KW-1133">Transmembrane helix</keyword>
<protein>
    <submittedName>
        <fullName evidence="3">Uncharacterized protein</fullName>
    </submittedName>
</protein>
<feature type="transmembrane region" description="Helical" evidence="2">
    <location>
        <begin position="59"/>
        <end position="77"/>
    </location>
</feature>
<evidence type="ECO:0000256" key="1">
    <source>
        <dbReference type="SAM" id="MobiDB-lite"/>
    </source>
</evidence>
<feature type="region of interest" description="Disordered" evidence="1">
    <location>
        <begin position="13"/>
        <end position="58"/>
    </location>
</feature>
<comment type="caution">
    <text evidence="3">The sequence shown here is derived from an EMBL/GenBank/DDBJ whole genome shotgun (WGS) entry which is preliminary data.</text>
</comment>
<sequence>MRLLKPNTIAASARAARLQQPRLLHAQTRRVSHQPEREERPQGLPELPRPRQQRGTNTAPYGIGFLLFSIISAYWATTTQIEAFEAQGKPPPTPPNPKVNQ</sequence>
<gene>
    <name evidence="3" type="ORF">C8A05DRAFT_37720</name>
</gene>
<accession>A0AAN6MEX0</accession>
<reference evidence="3" key="1">
    <citation type="journal article" date="2023" name="Mol. Phylogenet. Evol.">
        <title>Genome-scale phylogeny and comparative genomics of the fungal order Sordariales.</title>
        <authorList>
            <person name="Hensen N."/>
            <person name="Bonometti L."/>
            <person name="Westerberg I."/>
            <person name="Brannstrom I.O."/>
            <person name="Guillou S."/>
            <person name="Cros-Aarteil S."/>
            <person name="Calhoun S."/>
            <person name="Haridas S."/>
            <person name="Kuo A."/>
            <person name="Mondo S."/>
            <person name="Pangilinan J."/>
            <person name="Riley R."/>
            <person name="LaButti K."/>
            <person name="Andreopoulos B."/>
            <person name="Lipzen A."/>
            <person name="Chen C."/>
            <person name="Yan M."/>
            <person name="Daum C."/>
            <person name="Ng V."/>
            <person name="Clum A."/>
            <person name="Steindorff A."/>
            <person name="Ohm R.A."/>
            <person name="Martin F."/>
            <person name="Silar P."/>
            <person name="Natvig D.O."/>
            <person name="Lalanne C."/>
            <person name="Gautier V."/>
            <person name="Ament-Velasquez S.L."/>
            <person name="Kruys A."/>
            <person name="Hutchinson M.I."/>
            <person name="Powell A.J."/>
            <person name="Barry K."/>
            <person name="Miller A.N."/>
            <person name="Grigoriev I.V."/>
            <person name="Debuchy R."/>
            <person name="Gladieux P."/>
            <person name="Hiltunen Thoren M."/>
            <person name="Johannesson H."/>
        </authorList>
    </citation>
    <scope>NUCLEOTIDE SEQUENCE</scope>
    <source>
        <strain evidence="3">CBS 103.79</strain>
    </source>
</reference>
<organism evidence="3 4">
    <name type="scientific">Staphylotrichum tortipilum</name>
    <dbReference type="NCBI Taxonomy" id="2831512"/>
    <lineage>
        <taxon>Eukaryota</taxon>
        <taxon>Fungi</taxon>
        <taxon>Dikarya</taxon>
        <taxon>Ascomycota</taxon>
        <taxon>Pezizomycotina</taxon>
        <taxon>Sordariomycetes</taxon>
        <taxon>Sordariomycetidae</taxon>
        <taxon>Sordariales</taxon>
        <taxon>Chaetomiaceae</taxon>
        <taxon>Staphylotrichum</taxon>
    </lineage>
</organism>
<proteinExistence type="predicted"/>
<dbReference type="AlphaFoldDB" id="A0AAN6MEX0"/>
<keyword evidence="4" id="KW-1185">Reference proteome</keyword>
<evidence type="ECO:0000313" key="3">
    <source>
        <dbReference type="EMBL" id="KAK3898688.1"/>
    </source>
</evidence>
<name>A0AAN6MEX0_9PEZI</name>
<keyword evidence="2" id="KW-0812">Transmembrane</keyword>
<dbReference type="EMBL" id="MU855896">
    <property type="protein sequence ID" value="KAK3898688.1"/>
    <property type="molecule type" value="Genomic_DNA"/>
</dbReference>
<dbReference type="Proteomes" id="UP001303889">
    <property type="component" value="Unassembled WGS sequence"/>
</dbReference>